<dbReference type="SMART" id="SM00365">
    <property type="entry name" value="LRR_SD22"/>
    <property type="match status" value="10"/>
</dbReference>
<protein>
    <recommendedName>
        <fullName evidence="1">non-specific serine/threonine protein kinase</fullName>
        <ecNumber evidence="1">2.7.11.1</ecNumber>
    </recommendedName>
</protein>
<dbReference type="InterPro" id="IPR032675">
    <property type="entry name" value="LRR_dom_sf"/>
</dbReference>
<dbReference type="InterPro" id="IPR057263">
    <property type="entry name" value="COR-B"/>
</dbReference>
<feature type="domain" description="Roc" evidence="13">
    <location>
        <begin position="344"/>
        <end position="533"/>
    </location>
</feature>
<evidence type="ECO:0000313" key="14">
    <source>
        <dbReference type="EMBL" id="MEA5427524.1"/>
    </source>
</evidence>
<evidence type="ECO:0000313" key="15">
    <source>
        <dbReference type="Proteomes" id="UP001302222"/>
    </source>
</evidence>
<dbReference type="InterPro" id="IPR032171">
    <property type="entry name" value="COR-A"/>
</dbReference>
<evidence type="ECO:0000256" key="10">
    <source>
        <dbReference type="ARBA" id="ARBA00047899"/>
    </source>
</evidence>
<keyword evidence="12" id="KW-0175">Coiled coil</keyword>
<evidence type="ECO:0000256" key="8">
    <source>
        <dbReference type="ARBA" id="ARBA00022840"/>
    </source>
</evidence>
<dbReference type="SMART" id="SM00369">
    <property type="entry name" value="LRR_TYP"/>
    <property type="match status" value="8"/>
</dbReference>
<dbReference type="Gene3D" id="1.10.10.2200">
    <property type="match status" value="1"/>
</dbReference>
<dbReference type="EMBL" id="JAYGIM010000009">
    <property type="protein sequence ID" value="MEA5427524.1"/>
    <property type="molecule type" value="Genomic_DNA"/>
</dbReference>
<keyword evidence="5" id="KW-0677">Repeat</keyword>
<dbReference type="PROSITE" id="PS51450">
    <property type="entry name" value="LRR"/>
    <property type="match status" value="11"/>
</dbReference>
<dbReference type="Gene3D" id="1.10.10.10">
    <property type="entry name" value="Winged helix-like DNA-binding domain superfamily/Winged helix DNA-binding domain"/>
    <property type="match status" value="1"/>
</dbReference>
<dbReference type="SUPFAM" id="SSF52540">
    <property type="entry name" value="P-loop containing nucleoside triphosphate hydrolases"/>
    <property type="match status" value="1"/>
</dbReference>
<dbReference type="InterPro" id="IPR036388">
    <property type="entry name" value="WH-like_DNA-bd_sf"/>
</dbReference>
<dbReference type="Pfam" id="PF25497">
    <property type="entry name" value="COR-B"/>
    <property type="match status" value="1"/>
</dbReference>
<evidence type="ECO:0000256" key="5">
    <source>
        <dbReference type="ARBA" id="ARBA00022737"/>
    </source>
</evidence>
<dbReference type="Gene3D" id="3.40.50.300">
    <property type="entry name" value="P-loop containing nucleotide triphosphate hydrolases"/>
    <property type="match status" value="1"/>
</dbReference>
<keyword evidence="2" id="KW-0723">Serine/threonine-protein kinase</keyword>
<evidence type="ECO:0000256" key="7">
    <source>
        <dbReference type="ARBA" id="ARBA00022777"/>
    </source>
</evidence>
<evidence type="ECO:0000256" key="12">
    <source>
        <dbReference type="SAM" id="Coils"/>
    </source>
</evidence>
<comment type="catalytic activity">
    <reaction evidence="10">
        <text>L-threonyl-[protein] + ATP = O-phospho-L-threonyl-[protein] + ADP + H(+)</text>
        <dbReference type="Rhea" id="RHEA:46608"/>
        <dbReference type="Rhea" id="RHEA-COMP:11060"/>
        <dbReference type="Rhea" id="RHEA-COMP:11605"/>
        <dbReference type="ChEBI" id="CHEBI:15378"/>
        <dbReference type="ChEBI" id="CHEBI:30013"/>
        <dbReference type="ChEBI" id="CHEBI:30616"/>
        <dbReference type="ChEBI" id="CHEBI:61977"/>
        <dbReference type="ChEBI" id="CHEBI:456216"/>
        <dbReference type="EC" id="2.7.11.1"/>
    </reaction>
</comment>
<dbReference type="SUPFAM" id="SSF52058">
    <property type="entry name" value="L domain-like"/>
    <property type="match status" value="1"/>
</dbReference>
<evidence type="ECO:0000259" key="13">
    <source>
        <dbReference type="PROSITE" id="PS51424"/>
    </source>
</evidence>
<comment type="catalytic activity">
    <reaction evidence="11">
        <text>L-seryl-[protein] + ATP = O-phospho-L-seryl-[protein] + ADP + H(+)</text>
        <dbReference type="Rhea" id="RHEA:17989"/>
        <dbReference type="Rhea" id="RHEA-COMP:9863"/>
        <dbReference type="Rhea" id="RHEA-COMP:11604"/>
        <dbReference type="ChEBI" id="CHEBI:15378"/>
        <dbReference type="ChEBI" id="CHEBI:29999"/>
        <dbReference type="ChEBI" id="CHEBI:30616"/>
        <dbReference type="ChEBI" id="CHEBI:83421"/>
        <dbReference type="ChEBI" id="CHEBI:456216"/>
        <dbReference type="EC" id="2.7.11.1"/>
    </reaction>
</comment>
<dbReference type="Proteomes" id="UP001302222">
    <property type="component" value="Unassembled WGS sequence"/>
</dbReference>
<dbReference type="InterPro" id="IPR001611">
    <property type="entry name" value="Leu-rich_rpt"/>
</dbReference>
<name>A0ABU5SKI8_9BACT</name>
<keyword evidence="6" id="KW-0547">Nucleotide-binding</keyword>
<dbReference type="PANTHER" id="PTHR46652">
    <property type="entry name" value="LEUCINE-RICH REPEAT AND IQ DOMAIN-CONTAINING PROTEIN 1-RELATED"/>
    <property type="match status" value="1"/>
</dbReference>
<dbReference type="InterPro" id="IPR020859">
    <property type="entry name" value="ROC"/>
</dbReference>
<dbReference type="EC" id="2.7.11.1" evidence="1"/>
<evidence type="ECO:0000256" key="4">
    <source>
        <dbReference type="ARBA" id="ARBA00022679"/>
    </source>
</evidence>
<evidence type="ECO:0000256" key="6">
    <source>
        <dbReference type="ARBA" id="ARBA00022741"/>
    </source>
</evidence>
<keyword evidence="15" id="KW-1185">Reference proteome</keyword>
<evidence type="ECO:0000256" key="1">
    <source>
        <dbReference type="ARBA" id="ARBA00012513"/>
    </source>
</evidence>
<comment type="caution">
    <text evidence="14">The sequence shown here is derived from an EMBL/GenBank/DDBJ whole genome shotgun (WGS) entry which is preliminary data.</text>
</comment>
<keyword evidence="8" id="KW-0067">ATP-binding</keyword>
<proteinExistence type="predicted"/>
<dbReference type="InterPro" id="IPR050836">
    <property type="entry name" value="SDS22/Internalin_LRR"/>
</dbReference>
<feature type="coiled-coil region" evidence="12">
    <location>
        <begin position="889"/>
        <end position="916"/>
    </location>
</feature>
<keyword evidence="3" id="KW-0433">Leucine-rich repeat</keyword>
<dbReference type="Gene3D" id="3.30.310.200">
    <property type="match status" value="1"/>
</dbReference>
<reference evidence="14 15" key="1">
    <citation type="submission" date="2023-12" db="EMBL/GenBank/DDBJ databases">
        <title>Novel species of the genus Arcicella isolated from rivers.</title>
        <authorList>
            <person name="Lu H."/>
        </authorList>
    </citation>
    <scope>NUCLEOTIDE SEQUENCE [LARGE SCALE GENOMIC DNA]</scope>
    <source>
        <strain evidence="14 15">DC25W</strain>
    </source>
</reference>
<dbReference type="InterPro" id="IPR003591">
    <property type="entry name" value="Leu-rich_rpt_typical-subtyp"/>
</dbReference>
<keyword evidence="9" id="KW-0342">GTP-binding</keyword>
<gene>
    <name evidence="14" type="ORF">VB798_13100</name>
</gene>
<evidence type="ECO:0000256" key="11">
    <source>
        <dbReference type="ARBA" id="ARBA00048679"/>
    </source>
</evidence>
<evidence type="ECO:0000256" key="3">
    <source>
        <dbReference type="ARBA" id="ARBA00022614"/>
    </source>
</evidence>
<dbReference type="InterPro" id="IPR027417">
    <property type="entry name" value="P-loop_NTPase"/>
</dbReference>
<dbReference type="InterPro" id="IPR025875">
    <property type="entry name" value="Leu-rich_rpt_4"/>
</dbReference>
<evidence type="ECO:0000256" key="9">
    <source>
        <dbReference type="ARBA" id="ARBA00023134"/>
    </source>
</evidence>
<accession>A0ABU5SKI8</accession>
<dbReference type="PANTHER" id="PTHR46652:SF3">
    <property type="entry name" value="LEUCINE-RICH REPEAT-CONTAINING PROTEIN 9"/>
    <property type="match status" value="1"/>
</dbReference>
<keyword evidence="4" id="KW-0808">Transferase</keyword>
<dbReference type="Gene3D" id="3.80.10.10">
    <property type="entry name" value="Ribonuclease Inhibitor"/>
    <property type="match status" value="1"/>
</dbReference>
<dbReference type="PROSITE" id="PS51424">
    <property type="entry name" value="ROC"/>
    <property type="match status" value="1"/>
</dbReference>
<organism evidence="14 15">
    <name type="scientific">Arcicella lustrica</name>
    <dbReference type="NCBI Taxonomy" id="2984196"/>
    <lineage>
        <taxon>Bacteria</taxon>
        <taxon>Pseudomonadati</taxon>
        <taxon>Bacteroidota</taxon>
        <taxon>Cytophagia</taxon>
        <taxon>Cytophagales</taxon>
        <taxon>Flectobacillaceae</taxon>
        <taxon>Arcicella</taxon>
    </lineage>
</organism>
<dbReference type="Pfam" id="PF16095">
    <property type="entry name" value="COR-A"/>
    <property type="match status" value="1"/>
</dbReference>
<keyword evidence="7" id="KW-0418">Kinase</keyword>
<dbReference type="RefSeq" id="WP_323259007.1">
    <property type="nucleotide sequence ID" value="NZ_JAYGIM010000009.1"/>
</dbReference>
<dbReference type="Pfam" id="PF12799">
    <property type="entry name" value="LRR_4"/>
    <property type="match status" value="2"/>
</dbReference>
<dbReference type="Pfam" id="PF08477">
    <property type="entry name" value="Roc"/>
    <property type="match status" value="1"/>
</dbReference>
<sequence>MEQEQVKPQVILELEKAFGARVWNFELNNEGEITMLDFSHNRINNLYPLLNLVDLEILILAYNQISELLPLSNLAKLKKLDLTKNQISDLSPLSNLLQLKDLDLEFNQISDLSPLTKLIDLEILDLRLNPISDLSPLSNLINIKSLILVNNQISDLSPLADLVNLNALHLWINKIRDLSPLSNLLKLKILNLADNQIRDLSPLSNLLELKILYLSNNQISDLLPLATLENLQGLGLNDNQISDLSPLSNLVIMKKLFLSNNRISDLLPLSNLIDLEEIDLRNNNIQHLKKNDIINFKSLEVVLKDANVPSSLNLYGNPLPSEMIEAIKSGGEALFQYFEAQEKGTVKIEEAKMVLLGEPRAGKTTLQKYLMGLPIDENEISTPDIAISSWKPFENDKAPDEGGNIKINLWDFGGQEIQYSLHKLFMTTDTLYIIVLDSTKDQNPEKYIAFLENYAPKAPFIIINNYADVLTSSHLKIDANQLRERYNGKDEKRPVLKAIFNRVSVLKAAQIEPSWRKIMDEVEQTIKSELLQLENLNKEFPIEYQNVKEAIEKEYNKPNKHYITMSYFRELCKSLDVTDTEDRRIAILKYLNEIGVLRYFNDSPLMDRHILNPKWLIDGAYSLIINQRTIESQGVLRKEQACKILERSNKFQFYEEEATFIFKTMNFYGLLHFEESEQKLYIPIRFGSNQPIALSEFYEAGKHFYFDFKADIPEDIMPYLIVKHFSEIKNKQYWSKGAVFIKDDIRVLAKVEDRTIHFYIIGKYHQSYFDTIRSTLKKTLEKLPGLEYEEMVEFEYEDKKIKAKYTSLINCLKKNRREYVDYDNDVEVPLANIVEILGGYFSQAEINKANHNYFYGGSHYHGDVTNNDNRYQQTHIFNELERLVKTSQEPNDQKELKELIEELKAFKNEKKDEKKESLGKSVLGKIKKMSSEVAEEGIKDKLKDLFPAVLQMGIEAIKRIDLQQIENLLF</sequence>
<evidence type="ECO:0000256" key="2">
    <source>
        <dbReference type="ARBA" id="ARBA00022527"/>
    </source>
</evidence>